<comment type="similarity">
    <text evidence="1 3">Belongs to the short-chain dehydrogenases/reductases (SDR) family.</text>
</comment>
<dbReference type="PANTHER" id="PTHR43115">
    <property type="entry name" value="DEHYDROGENASE/REDUCTASE SDR FAMILY MEMBER 11"/>
    <property type="match status" value="1"/>
</dbReference>
<keyword evidence="4" id="KW-1185">Reference proteome</keyword>
<sequence>MDRWAGRVALVTGASKGIGAAIARALVKNGMVVVGCARHVEDMQIAKENLASEKGRLIPMKCDLSKTEEIESMFQEIKEQLGGADVCVNNAGISFFQDCKSGSVTDTKALYDVNFFAAMTVSQLTIRSLQERNMDDGHIINIGSACGMVIHTDYPCHTYSTAKFALGAFTESLRHELRKEKTKIRTTIINPGWVNTPLVNVKNTENVFEPGKSLQPDDVASAVTYVLEAPPNVNIGYCRISMLAESIKTVTFTCLP</sequence>
<dbReference type="Pfam" id="PF00106">
    <property type="entry name" value="adh_short"/>
    <property type="match status" value="1"/>
</dbReference>
<dbReference type="AlphaFoldDB" id="A0A1S3IAA7"/>
<name>A0A1S3IAA7_LINAN</name>
<dbReference type="PANTHER" id="PTHR43115:SF4">
    <property type="entry name" value="DEHYDROGENASE_REDUCTASE SDR FAMILY MEMBER 11"/>
    <property type="match status" value="1"/>
</dbReference>
<dbReference type="Gene3D" id="3.40.50.720">
    <property type="entry name" value="NAD(P)-binding Rossmann-like Domain"/>
    <property type="match status" value="1"/>
</dbReference>
<dbReference type="InterPro" id="IPR036291">
    <property type="entry name" value="NAD(P)-bd_dom_sf"/>
</dbReference>
<dbReference type="GeneID" id="106162367"/>
<accession>A0A1S3IAA7</accession>
<proteinExistence type="inferred from homology"/>
<gene>
    <name evidence="5" type="primary">LOC106162367</name>
</gene>
<dbReference type="RefSeq" id="XP_013395098.1">
    <property type="nucleotide sequence ID" value="XM_013539644.1"/>
</dbReference>
<dbReference type="GO" id="GO:0016616">
    <property type="term" value="F:oxidoreductase activity, acting on the CH-OH group of donors, NAD or NADP as acceptor"/>
    <property type="evidence" value="ECO:0007669"/>
    <property type="project" value="UniProtKB-ARBA"/>
</dbReference>
<dbReference type="Proteomes" id="UP000085678">
    <property type="component" value="Unplaced"/>
</dbReference>
<dbReference type="InParanoid" id="A0A1S3IAA7"/>
<dbReference type="KEGG" id="lak:106162367"/>
<evidence type="ECO:0000256" key="1">
    <source>
        <dbReference type="ARBA" id="ARBA00006484"/>
    </source>
</evidence>
<keyword evidence="2" id="KW-0560">Oxidoreductase</keyword>
<evidence type="ECO:0000256" key="3">
    <source>
        <dbReference type="RuleBase" id="RU000363"/>
    </source>
</evidence>
<dbReference type="PRINTS" id="PR00080">
    <property type="entry name" value="SDRFAMILY"/>
</dbReference>
<protein>
    <submittedName>
        <fullName evidence="5">Dehydrogenase/reductase SDR family member 11</fullName>
    </submittedName>
</protein>
<organism evidence="4 5">
    <name type="scientific">Lingula anatina</name>
    <name type="common">Brachiopod</name>
    <name type="synonym">Lingula unguis</name>
    <dbReference type="NCBI Taxonomy" id="7574"/>
    <lineage>
        <taxon>Eukaryota</taxon>
        <taxon>Metazoa</taxon>
        <taxon>Spiralia</taxon>
        <taxon>Lophotrochozoa</taxon>
        <taxon>Brachiopoda</taxon>
        <taxon>Linguliformea</taxon>
        <taxon>Lingulata</taxon>
        <taxon>Lingulida</taxon>
        <taxon>Linguloidea</taxon>
        <taxon>Lingulidae</taxon>
        <taxon>Lingula</taxon>
    </lineage>
</organism>
<dbReference type="InterPro" id="IPR002347">
    <property type="entry name" value="SDR_fam"/>
</dbReference>
<reference evidence="5" key="1">
    <citation type="submission" date="2025-08" db="UniProtKB">
        <authorList>
            <consortium name="RefSeq"/>
        </authorList>
    </citation>
    <scope>IDENTIFICATION</scope>
    <source>
        <tissue evidence="5">Gonads</tissue>
    </source>
</reference>
<evidence type="ECO:0000313" key="5">
    <source>
        <dbReference type="RefSeq" id="XP_013395098.1"/>
    </source>
</evidence>
<dbReference type="PRINTS" id="PR00081">
    <property type="entry name" value="GDHRDH"/>
</dbReference>
<evidence type="ECO:0000313" key="4">
    <source>
        <dbReference type="Proteomes" id="UP000085678"/>
    </source>
</evidence>
<dbReference type="OrthoDB" id="1933717at2759"/>
<dbReference type="SUPFAM" id="SSF51735">
    <property type="entry name" value="NAD(P)-binding Rossmann-fold domains"/>
    <property type="match status" value="1"/>
</dbReference>
<dbReference type="FunFam" id="3.40.50.720:FF:000047">
    <property type="entry name" value="NADP-dependent L-serine/L-allo-threonine dehydrogenase"/>
    <property type="match status" value="1"/>
</dbReference>
<evidence type="ECO:0000256" key="2">
    <source>
        <dbReference type="ARBA" id="ARBA00023002"/>
    </source>
</evidence>